<dbReference type="InterPro" id="IPR029058">
    <property type="entry name" value="AB_hydrolase_fold"/>
</dbReference>
<evidence type="ECO:0000313" key="4">
    <source>
        <dbReference type="Proteomes" id="UP000642284"/>
    </source>
</evidence>
<name>A0ABR7STU6_9ACTN</name>
<dbReference type="PANTHER" id="PTHR11487:SF0">
    <property type="entry name" value="S-ACYL FATTY ACID SYNTHASE THIOESTERASE, MEDIUM CHAIN"/>
    <property type="match status" value="1"/>
</dbReference>
<dbReference type="PANTHER" id="PTHR11487">
    <property type="entry name" value="THIOESTERASE"/>
    <property type="match status" value="1"/>
</dbReference>
<sequence>MSTVRTRHPAAKSPWLPDDVLPGQTPLVCLPPSGAGASYYRPWRRFAPPWLAVLPVLLPARESRISDEPVHTMDAVVEQALPAIEALAASARYALFGHSMGALIAYELARELTARGRPPLRLLVSGCPAPPRGPRLRKLSDQPVEEIVATLAALGGNPPEALDHPELIELIEPALRGDLGIVESYSFRPGPLLTCPVTALEGTSDPLTTSAEMLAWGEHTTGTFQLRSHPGGHAFPRQRQADVVHDIVLDLTDALHTVKDTGPKDRT</sequence>
<dbReference type="Proteomes" id="UP000642284">
    <property type="component" value="Unassembled WGS sequence"/>
</dbReference>
<dbReference type="Gene3D" id="3.40.50.1820">
    <property type="entry name" value="alpha/beta hydrolase"/>
    <property type="match status" value="1"/>
</dbReference>
<evidence type="ECO:0000313" key="3">
    <source>
        <dbReference type="EMBL" id="MBC9718906.1"/>
    </source>
</evidence>
<reference evidence="3 4" key="1">
    <citation type="submission" date="2020-08" db="EMBL/GenBank/DDBJ databases">
        <title>Genemic of Streptomyces polyaspartic.</title>
        <authorList>
            <person name="Liu W."/>
        </authorList>
    </citation>
    <scope>NUCLEOTIDE SEQUENCE [LARGE SCALE GENOMIC DNA]</scope>
    <source>
        <strain evidence="3 4">TRM66268-LWL</strain>
    </source>
</reference>
<dbReference type="InterPro" id="IPR001031">
    <property type="entry name" value="Thioesterase"/>
</dbReference>
<keyword evidence="4" id="KW-1185">Reference proteome</keyword>
<gene>
    <name evidence="3" type="ORF">H9Y04_40910</name>
</gene>
<accession>A0ABR7STU6</accession>
<evidence type="ECO:0000256" key="1">
    <source>
        <dbReference type="ARBA" id="ARBA00007169"/>
    </source>
</evidence>
<dbReference type="InterPro" id="IPR012223">
    <property type="entry name" value="TEII"/>
</dbReference>
<dbReference type="RefSeq" id="WP_187819327.1">
    <property type="nucleotide sequence ID" value="NZ_JACTVJ010000030.1"/>
</dbReference>
<dbReference type="SUPFAM" id="SSF53474">
    <property type="entry name" value="alpha/beta-Hydrolases"/>
    <property type="match status" value="1"/>
</dbReference>
<comment type="caution">
    <text evidence="3">The sequence shown here is derived from an EMBL/GenBank/DDBJ whole genome shotgun (WGS) entry which is preliminary data.</text>
</comment>
<protein>
    <submittedName>
        <fullName evidence="3">Thioesterase</fullName>
    </submittedName>
</protein>
<evidence type="ECO:0000259" key="2">
    <source>
        <dbReference type="Pfam" id="PF00975"/>
    </source>
</evidence>
<dbReference type="EMBL" id="JACTVJ010000030">
    <property type="protein sequence ID" value="MBC9718906.1"/>
    <property type="molecule type" value="Genomic_DNA"/>
</dbReference>
<organism evidence="3 4">
    <name type="scientific">Streptomyces polyasparticus</name>
    <dbReference type="NCBI Taxonomy" id="2767826"/>
    <lineage>
        <taxon>Bacteria</taxon>
        <taxon>Bacillati</taxon>
        <taxon>Actinomycetota</taxon>
        <taxon>Actinomycetes</taxon>
        <taxon>Kitasatosporales</taxon>
        <taxon>Streptomycetaceae</taxon>
        <taxon>Streptomyces</taxon>
    </lineage>
</organism>
<dbReference type="Pfam" id="PF00975">
    <property type="entry name" value="Thioesterase"/>
    <property type="match status" value="1"/>
</dbReference>
<feature type="domain" description="Thioesterase" evidence="2">
    <location>
        <begin position="26"/>
        <end position="245"/>
    </location>
</feature>
<proteinExistence type="inferred from homology"/>
<comment type="similarity">
    <text evidence="1">Belongs to the thioesterase family.</text>
</comment>